<name>M1A7E3_SOLTU</name>
<dbReference type="NCBIfam" id="TIGR01614">
    <property type="entry name" value="PME_inhib"/>
    <property type="match status" value="1"/>
</dbReference>
<dbReference type="PANTHER" id="PTHR31890">
    <property type="entry name" value="PLANT INVERTASE/PECTIN METHYLESTERASE INHIBITOR SUPERFAMILY PROTEIN"/>
    <property type="match status" value="1"/>
</dbReference>
<dbReference type="InParanoid" id="M1A7E3"/>
<gene>
    <name evidence="3" type="primary">LOC102588655</name>
</gene>
<feature type="domain" description="Pectinesterase inhibitor" evidence="2">
    <location>
        <begin position="36"/>
        <end position="181"/>
    </location>
</feature>
<dbReference type="eggNOG" id="ENOG502R4Z7">
    <property type="taxonomic scope" value="Eukaryota"/>
</dbReference>
<dbReference type="InterPro" id="IPR006501">
    <property type="entry name" value="Pectinesterase_inhib_dom"/>
</dbReference>
<dbReference type="Proteomes" id="UP000011115">
    <property type="component" value="Unassembled WGS sequence"/>
</dbReference>
<dbReference type="PANTHER" id="PTHR31890:SF21">
    <property type="entry name" value="P18 PROTEIN"/>
    <property type="match status" value="1"/>
</dbReference>
<dbReference type="KEGG" id="sot:102588655"/>
<dbReference type="GO" id="GO:0004857">
    <property type="term" value="F:enzyme inhibitor activity"/>
    <property type="evidence" value="ECO:0007669"/>
    <property type="project" value="InterPro"/>
</dbReference>
<dbReference type="Gene3D" id="1.20.140.40">
    <property type="entry name" value="Invertase/pectin methylesterase inhibitor family protein"/>
    <property type="match status" value="1"/>
</dbReference>
<feature type="signal peptide" evidence="1">
    <location>
        <begin position="1"/>
        <end position="28"/>
    </location>
</feature>
<dbReference type="SMART" id="SM00856">
    <property type="entry name" value="PMEI"/>
    <property type="match status" value="1"/>
</dbReference>
<evidence type="ECO:0000313" key="3">
    <source>
        <dbReference type="EnsemblPlants" id="PGSC0003DMT400016273"/>
    </source>
</evidence>
<keyword evidence="1" id="KW-0732">Signal</keyword>
<dbReference type="Gramene" id="PGSC0003DMT400016273">
    <property type="protein sequence ID" value="PGSC0003DMT400016273"/>
    <property type="gene ID" value="PGSC0003DMG400006360"/>
</dbReference>
<dbReference type="EnsemblPlants" id="PGSC0003DMT400016273">
    <property type="protein sequence ID" value="PGSC0003DMT400016273"/>
    <property type="gene ID" value="PGSC0003DMG400006360"/>
</dbReference>
<sequence length="202" mass="21693">MASLRKLIQFQFPLFCSVLLVAPLYSTAAPLSKPNNAIALVNKVCSGMKDKSSCINYLKSNPKVMAAAATSKPLEFALAILQSAVDQSKNTHSYLSKHKRGKLSPQAIEAYALCKTYWDEVASGLEGNLKVIKKDKGYASDTSDYDLKVTLDNATSCATGLANAQIQDPEIAKGLNNTQMAVGAADTILEGLKPPKKLNIKL</sequence>
<reference evidence="4" key="1">
    <citation type="journal article" date="2011" name="Nature">
        <title>Genome sequence and analysis of the tuber crop potato.</title>
        <authorList>
            <consortium name="The Potato Genome Sequencing Consortium"/>
        </authorList>
    </citation>
    <scope>NUCLEOTIDE SEQUENCE [LARGE SCALE GENOMIC DNA]</scope>
    <source>
        <strain evidence="4">cv. DM1-3 516 R44</strain>
    </source>
</reference>
<dbReference type="AlphaFoldDB" id="M1A7E3"/>
<keyword evidence="4" id="KW-1185">Reference proteome</keyword>
<evidence type="ECO:0000313" key="4">
    <source>
        <dbReference type="Proteomes" id="UP000011115"/>
    </source>
</evidence>
<evidence type="ECO:0000256" key="1">
    <source>
        <dbReference type="SAM" id="SignalP"/>
    </source>
</evidence>
<dbReference type="OMA" id="NTHAYIS"/>
<dbReference type="InterPro" id="IPR035513">
    <property type="entry name" value="Invertase/methylesterase_inhib"/>
</dbReference>
<dbReference type="SMR" id="M1A7E3"/>
<dbReference type="RefSeq" id="XP_006363449.1">
    <property type="nucleotide sequence ID" value="XM_006363387.2"/>
</dbReference>
<accession>M1A7E3</accession>
<dbReference type="GeneID" id="102588655"/>
<protein>
    <submittedName>
        <fullName evidence="3">P18 protein</fullName>
    </submittedName>
</protein>
<feature type="chain" id="PRO_5004012469" evidence="1">
    <location>
        <begin position="29"/>
        <end position="202"/>
    </location>
</feature>
<dbReference type="OrthoDB" id="1289692at2759"/>
<dbReference type="Pfam" id="PF04043">
    <property type="entry name" value="PMEI"/>
    <property type="match status" value="1"/>
</dbReference>
<organism evidence="3 4">
    <name type="scientific">Solanum tuberosum</name>
    <name type="common">Potato</name>
    <dbReference type="NCBI Taxonomy" id="4113"/>
    <lineage>
        <taxon>Eukaryota</taxon>
        <taxon>Viridiplantae</taxon>
        <taxon>Streptophyta</taxon>
        <taxon>Embryophyta</taxon>
        <taxon>Tracheophyta</taxon>
        <taxon>Spermatophyta</taxon>
        <taxon>Magnoliopsida</taxon>
        <taxon>eudicotyledons</taxon>
        <taxon>Gunneridae</taxon>
        <taxon>Pentapetalae</taxon>
        <taxon>asterids</taxon>
        <taxon>lamiids</taxon>
        <taxon>Solanales</taxon>
        <taxon>Solanaceae</taxon>
        <taxon>Solanoideae</taxon>
        <taxon>Solaneae</taxon>
        <taxon>Solanum</taxon>
    </lineage>
</organism>
<evidence type="ECO:0000259" key="2">
    <source>
        <dbReference type="SMART" id="SM00856"/>
    </source>
</evidence>
<reference evidence="3" key="2">
    <citation type="submission" date="2015-06" db="UniProtKB">
        <authorList>
            <consortium name="EnsemblPlants"/>
        </authorList>
    </citation>
    <scope>IDENTIFICATION</scope>
    <source>
        <strain evidence="3">DM1-3 516 R44</strain>
    </source>
</reference>
<dbReference type="PaxDb" id="4113-PGSC0003DMT400016273"/>
<dbReference type="HOGENOM" id="CLU_1356753_0_0_1"/>
<proteinExistence type="predicted"/>
<dbReference type="SUPFAM" id="SSF101148">
    <property type="entry name" value="Plant invertase/pectin methylesterase inhibitor"/>
    <property type="match status" value="1"/>
</dbReference>